<dbReference type="EMBL" id="JBBNAF010000001">
    <property type="protein sequence ID" value="KAK9170285.1"/>
    <property type="molecule type" value="Genomic_DNA"/>
</dbReference>
<accession>A0AAP0LGF5</accession>
<keyword evidence="5 7" id="KW-1133">Transmembrane helix</keyword>
<dbReference type="SUPFAM" id="SSF103481">
    <property type="entry name" value="Multidrug resistance efflux transporter EmrE"/>
    <property type="match status" value="1"/>
</dbReference>
<evidence type="ECO:0000256" key="2">
    <source>
        <dbReference type="ARBA" id="ARBA00006213"/>
    </source>
</evidence>
<feature type="transmembrane region" description="Helical" evidence="7">
    <location>
        <begin position="246"/>
        <end position="266"/>
    </location>
</feature>
<evidence type="ECO:0000256" key="5">
    <source>
        <dbReference type="ARBA" id="ARBA00022989"/>
    </source>
</evidence>
<feature type="transmembrane region" description="Helical" evidence="7">
    <location>
        <begin position="275"/>
        <end position="293"/>
    </location>
</feature>
<keyword evidence="4 7" id="KW-0812">Transmembrane</keyword>
<evidence type="ECO:0000313" key="9">
    <source>
        <dbReference type="Proteomes" id="UP001420932"/>
    </source>
</evidence>
<dbReference type="Pfam" id="PF16913">
    <property type="entry name" value="PUNUT"/>
    <property type="match status" value="1"/>
</dbReference>
<feature type="transmembrane region" description="Helical" evidence="7">
    <location>
        <begin position="92"/>
        <end position="110"/>
    </location>
</feature>
<keyword evidence="3 7" id="KW-0813">Transport</keyword>
<comment type="subcellular location">
    <subcellularLocation>
        <location evidence="1 7">Membrane</location>
        <topology evidence="1 7">Multi-pass membrane protein</topology>
    </subcellularLocation>
</comment>
<dbReference type="InterPro" id="IPR030182">
    <property type="entry name" value="PUP_plant"/>
</dbReference>
<name>A0AAP0LGF5_9MAGN</name>
<dbReference type="GO" id="GO:0016020">
    <property type="term" value="C:membrane"/>
    <property type="evidence" value="ECO:0007669"/>
    <property type="project" value="UniProtKB-SubCell"/>
</dbReference>
<keyword evidence="6 7" id="KW-0472">Membrane</keyword>
<feature type="transmembrane region" description="Helical" evidence="7">
    <location>
        <begin position="116"/>
        <end position="134"/>
    </location>
</feature>
<evidence type="ECO:0000256" key="6">
    <source>
        <dbReference type="ARBA" id="ARBA00023136"/>
    </source>
</evidence>
<evidence type="ECO:0000256" key="4">
    <source>
        <dbReference type="ARBA" id="ARBA00022692"/>
    </source>
</evidence>
<evidence type="ECO:0000313" key="8">
    <source>
        <dbReference type="EMBL" id="KAK9170285.1"/>
    </source>
</evidence>
<comment type="similarity">
    <text evidence="2 7">Belongs to the purine permeases (TC 2.A.7.14) family.</text>
</comment>
<sequence length="307" mass="33297">MGGIGEQLLPPLPSRWPMTYVLAWRRLGVRRDWSGAQERSGQSRLRQPPKEGWLGCHPLSSSSRVVLGLLSGADNLMYALGLSFLPVSTSSLLVSTNLAFTAFFALLIARHRFTPYSINAVLLMTLASVLLGIGQNNDRPVGVTDAQYLLGFLFTLGAAALLGFMYPCTEVAFTKVANNITYSSVLQFQLCSSFAATFFCTAMTREAREFGLGESEYYLVLTSTAVAWQLSCIGFVGLIFCASSVFTGVFAATLVPLTTVAAVVVYHEKFSGEKGVSLALCVWGFASYLYGSYRDSKKQSTEAQIGI</sequence>
<reference evidence="8 9" key="1">
    <citation type="submission" date="2024-01" db="EMBL/GenBank/DDBJ databases">
        <title>Genome assemblies of Stephania.</title>
        <authorList>
            <person name="Yang L."/>
        </authorList>
    </citation>
    <scope>NUCLEOTIDE SEQUENCE [LARGE SCALE GENOMIC DNA]</scope>
    <source>
        <strain evidence="8">YNDBR</strain>
        <tissue evidence="8">Leaf</tissue>
    </source>
</reference>
<dbReference type="GO" id="GO:0015211">
    <property type="term" value="F:purine nucleoside transmembrane transporter activity"/>
    <property type="evidence" value="ECO:0007669"/>
    <property type="project" value="UniProtKB-UniRule"/>
</dbReference>
<dbReference type="PANTHER" id="PTHR31376">
    <property type="entry name" value="OS09G0467300 PROTEIN-RELATED"/>
    <property type="match status" value="1"/>
</dbReference>
<comment type="caution">
    <text evidence="8">The sequence shown here is derived from an EMBL/GenBank/DDBJ whole genome shotgun (WGS) entry which is preliminary data.</text>
</comment>
<evidence type="ECO:0000256" key="3">
    <source>
        <dbReference type="ARBA" id="ARBA00022448"/>
    </source>
</evidence>
<proteinExistence type="inferred from homology"/>
<protein>
    <recommendedName>
        <fullName evidence="7">Probable purine permease</fullName>
    </recommendedName>
</protein>
<organism evidence="8 9">
    <name type="scientific">Stephania yunnanensis</name>
    <dbReference type="NCBI Taxonomy" id="152371"/>
    <lineage>
        <taxon>Eukaryota</taxon>
        <taxon>Viridiplantae</taxon>
        <taxon>Streptophyta</taxon>
        <taxon>Embryophyta</taxon>
        <taxon>Tracheophyta</taxon>
        <taxon>Spermatophyta</taxon>
        <taxon>Magnoliopsida</taxon>
        <taxon>Ranunculales</taxon>
        <taxon>Menispermaceae</taxon>
        <taxon>Menispermoideae</taxon>
        <taxon>Cissampelideae</taxon>
        <taxon>Stephania</taxon>
    </lineage>
</organism>
<dbReference type="PANTHER" id="PTHR31376:SF105">
    <property type="entry name" value="PURINE PERMEASE-RELATED"/>
    <property type="match status" value="1"/>
</dbReference>
<evidence type="ECO:0000256" key="1">
    <source>
        <dbReference type="ARBA" id="ARBA00004141"/>
    </source>
</evidence>
<keyword evidence="9" id="KW-1185">Reference proteome</keyword>
<feature type="transmembrane region" description="Helical" evidence="7">
    <location>
        <begin position="217"/>
        <end position="240"/>
    </location>
</feature>
<dbReference type="Proteomes" id="UP001420932">
    <property type="component" value="Unassembled WGS sequence"/>
</dbReference>
<feature type="transmembrane region" description="Helical" evidence="7">
    <location>
        <begin position="146"/>
        <end position="166"/>
    </location>
</feature>
<comment type="caution">
    <text evidence="7">Lacks conserved residue(s) required for the propagation of feature annotation.</text>
</comment>
<gene>
    <name evidence="8" type="ORF">Syun_002425</name>
</gene>
<dbReference type="GO" id="GO:0005345">
    <property type="term" value="F:purine nucleobase transmembrane transporter activity"/>
    <property type="evidence" value="ECO:0007669"/>
    <property type="project" value="UniProtKB-UniRule"/>
</dbReference>
<dbReference type="InterPro" id="IPR037185">
    <property type="entry name" value="EmrE-like"/>
</dbReference>
<feature type="transmembrane region" description="Helical" evidence="7">
    <location>
        <begin position="186"/>
        <end position="205"/>
    </location>
</feature>
<evidence type="ECO:0000256" key="7">
    <source>
        <dbReference type="RuleBase" id="RU368015"/>
    </source>
</evidence>
<dbReference type="AlphaFoldDB" id="A0AAP0LGF5"/>